<evidence type="ECO:0000259" key="7">
    <source>
        <dbReference type="PROSITE" id="PS50011"/>
    </source>
</evidence>
<dbReference type="eggNOG" id="KOG0595">
    <property type="taxonomic scope" value="Eukaryota"/>
</dbReference>
<dbReference type="Proteomes" id="UP000009168">
    <property type="component" value="Unassembled WGS sequence"/>
</dbReference>
<sequence>MSKVIENYVLKEVIGSGQYGKVFKSTHQKTGQVFAVKVIKLEKFKSVPKLHEFTNNEIQTLTKLNNPNVITFIEMLRTSNNVYLVYEFCNGGTLEDIIKKKKFLNEKEALVIFQQILNAFKSLFKENILHRDLKPSNILLHDGIIKVADFGFCKTLLSPQDLTQTMVGSPIYMAPEILKGNNYNIKADIWSMGVVLFEMLFGFCPYEDKTIARLIGQIDTKLLQIPKSINPISSKVEELLYKMLTVDPAKRIEWNTLLNYPLFEKSPILNQPSLNIQTQQPQLQQQQSVNSPLIANQNLQNFGNKPFTAANTIGIQQGQQPQQQQQQQQLIQNNANAKKKNDVLDQIQASKFQQVKNFVNIRNKILYQVKALNNILEINVEEQAPILSFMLMKNVSNQTENLRSQISQYCIQEQENQQVQQFSQIVSKEIDFVQNCLDSFKEEIDKLIQYNIYFSSNINLKKEQTSIGVDYEYFKLCLIKYIEAIKNKYGLNDLSQISTSTSLLKYAQHLNEILNCFLIDDYFENQLDPKYNDLDNQSKTSDMTSITPIIQYKIDLAKSKPKPSDKFYLYG</sequence>
<keyword evidence="9" id="KW-1185">Reference proteome</keyword>
<dbReference type="GO" id="GO:0005776">
    <property type="term" value="C:autophagosome"/>
    <property type="evidence" value="ECO:0007669"/>
    <property type="project" value="TreeGrafter"/>
</dbReference>
<protein>
    <submittedName>
        <fullName evidence="8">Serine/Threonine kinase domain protein</fullName>
    </submittedName>
</protein>
<dbReference type="InterPro" id="IPR000719">
    <property type="entry name" value="Prot_kinase_dom"/>
</dbReference>
<keyword evidence="5 6" id="KW-0067">ATP-binding</keyword>
<dbReference type="PROSITE" id="PS00108">
    <property type="entry name" value="PROTEIN_KINASE_ST"/>
    <property type="match status" value="1"/>
</dbReference>
<dbReference type="STRING" id="312017.Q23DB7"/>
<dbReference type="KEGG" id="tet:TTHERM_00047740"/>
<feature type="domain" description="Protein kinase" evidence="7">
    <location>
        <begin position="8"/>
        <end position="263"/>
    </location>
</feature>
<dbReference type="HOGENOM" id="CLU_000288_37_6_1"/>
<keyword evidence="4 8" id="KW-0418">Kinase</keyword>
<dbReference type="PROSITE" id="PS50011">
    <property type="entry name" value="PROTEIN_KINASE_DOM"/>
    <property type="match status" value="1"/>
</dbReference>
<proteinExistence type="predicted"/>
<keyword evidence="2" id="KW-0808">Transferase</keyword>
<dbReference type="GO" id="GO:0016020">
    <property type="term" value="C:membrane"/>
    <property type="evidence" value="ECO:0007669"/>
    <property type="project" value="TreeGrafter"/>
</dbReference>
<evidence type="ECO:0000313" key="9">
    <source>
        <dbReference type="Proteomes" id="UP000009168"/>
    </source>
</evidence>
<dbReference type="GO" id="GO:0005829">
    <property type="term" value="C:cytosol"/>
    <property type="evidence" value="ECO:0007669"/>
    <property type="project" value="TreeGrafter"/>
</dbReference>
<evidence type="ECO:0000256" key="3">
    <source>
        <dbReference type="ARBA" id="ARBA00022741"/>
    </source>
</evidence>
<dbReference type="InterPro" id="IPR017441">
    <property type="entry name" value="Protein_kinase_ATP_BS"/>
</dbReference>
<dbReference type="AlphaFoldDB" id="Q23DB7"/>
<dbReference type="PANTHER" id="PTHR24348:SF22">
    <property type="entry name" value="NON-SPECIFIC SERINE_THREONINE PROTEIN KINASE"/>
    <property type="match status" value="1"/>
</dbReference>
<dbReference type="GO" id="GO:0004674">
    <property type="term" value="F:protein serine/threonine kinase activity"/>
    <property type="evidence" value="ECO:0007669"/>
    <property type="project" value="InterPro"/>
</dbReference>
<dbReference type="GO" id="GO:0005524">
    <property type="term" value="F:ATP binding"/>
    <property type="evidence" value="ECO:0007669"/>
    <property type="project" value="UniProtKB-UniRule"/>
</dbReference>
<dbReference type="SUPFAM" id="SSF56112">
    <property type="entry name" value="Protein kinase-like (PK-like)"/>
    <property type="match status" value="1"/>
</dbReference>
<dbReference type="Gene3D" id="1.10.510.10">
    <property type="entry name" value="Transferase(Phosphotransferase) domain 1"/>
    <property type="match status" value="1"/>
</dbReference>
<comment type="subunit">
    <text evidence="1">Monomer.</text>
</comment>
<dbReference type="SMART" id="SM00220">
    <property type="entry name" value="S_TKc"/>
    <property type="match status" value="1"/>
</dbReference>
<evidence type="ECO:0000256" key="1">
    <source>
        <dbReference type="ARBA" id="ARBA00011245"/>
    </source>
</evidence>
<evidence type="ECO:0000256" key="5">
    <source>
        <dbReference type="ARBA" id="ARBA00022840"/>
    </source>
</evidence>
<keyword evidence="3 6" id="KW-0547">Nucleotide-binding</keyword>
<dbReference type="InterPro" id="IPR011009">
    <property type="entry name" value="Kinase-like_dom_sf"/>
</dbReference>
<evidence type="ECO:0000256" key="6">
    <source>
        <dbReference type="PROSITE-ProRule" id="PRU10141"/>
    </source>
</evidence>
<dbReference type="RefSeq" id="XP_001014769.2">
    <property type="nucleotide sequence ID" value="XM_001014769.2"/>
</dbReference>
<dbReference type="InterPro" id="IPR008271">
    <property type="entry name" value="Ser/Thr_kinase_AS"/>
</dbReference>
<dbReference type="GO" id="GO:0000407">
    <property type="term" value="C:phagophore assembly site"/>
    <property type="evidence" value="ECO:0007669"/>
    <property type="project" value="TreeGrafter"/>
</dbReference>
<evidence type="ECO:0000256" key="4">
    <source>
        <dbReference type="ARBA" id="ARBA00022777"/>
    </source>
</evidence>
<dbReference type="PROSITE" id="PS00107">
    <property type="entry name" value="PROTEIN_KINASE_ATP"/>
    <property type="match status" value="1"/>
</dbReference>
<evidence type="ECO:0000313" key="8">
    <source>
        <dbReference type="EMBL" id="EAR94331.2"/>
    </source>
</evidence>
<dbReference type="FunFam" id="3.30.200.20:FF:000042">
    <property type="entry name" value="Aurora kinase A"/>
    <property type="match status" value="1"/>
</dbReference>
<dbReference type="OMA" id="ITNNQPQ"/>
<accession>Q23DB7</accession>
<dbReference type="Pfam" id="PF00069">
    <property type="entry name" value="Pkinase"/>
    <property type="match status" value="1"/>
</dbReference>
<dbReference type="InterPro" id="IPR045269">
    <property type="entry name" value="Atg1-like"/>
</dbReference>
<gene>
    <name evidence="8" type="ORF">TTHERM_00047740</name>
</gene>
<dbReference type="FunFam" id="1.10.510.10:FF:000571">
    <property type="entry name" value="Maternal embryonic leucine zipper kinase"/>
    <property type="match status" value="1"/>
</dbReference>
<feature type="binding site" evidence="6">
    <location>
        <position position="37"/>
    </location>
    <ligand>
        <name>ATP</name>
        <dbReference type="ChEBI" id="CHEBI:30616"/>
    </ligand>
</feature>
<reference evidence="9" key="1">
    <citation type="journal article" date="2006" name="PLoS Biol.">
        <title>Macronuclear genome sequence of the ciliate Tetrahymena thermophila, a model eukaryote.</title>
        <authorList>
            <person name="Eisen J.A."/>
            <person name="Coyne R.S."/>
            <person name="Wu M."/>
            <person name="Wu D."/>
            <person name="Thiagarajan M."/>
            <person name="Wortman J.R."/>
            <person name="Badger J.H."/>
            <person name="Ren Q."/>
            <person name="Amedeo P."/>
            <person name="Jones K.M."/>
            <person name="Tallon L.J."/>
            <person name="Delcher A.L."/>
            <person name="Salzberg S.L."/>
            <person name="Silva J.C."/>
            <person name="Haas B.J."/>
            <person name="Majoros W.H."/>
            <person name="Farzad M."/>
            <person name="Carlton J.M."/>
            <person name="Smith R.K. Jr."/>
            <person name="Garg J."/>
            <person name="Pearlman R.E."/>
            <person name="Karrer K.M."/>
            <person name="Sun L."/>
            <person name="Manning G."/>
            <person name="Elde N.C."/>
            <person name="Turkewitz A.P."/>
            <person name="Asai D.J."/>
            <person name="Wilkes D.E."/>
            <person name="Wang Y."/>
            <person name="Cai H."/>
            <person name="Collins K."/>
            <person name="Stewart B.A."/>
            <person name="Lee S.R."/>
            <person name="Wilamowska K."/>
            <person name="Weinberg Z."/>
            <person name="Ruzzo W.L."/>
            <person name="Wloga D."/>
            <person name="Gaertig J."/>
            <person name="Frankel J."/>
            <person name="Tsao C.-C."/>
            <person name="Gorovsky M.A."/>
            <person name="Keeling P.J."/>
            <person name="Waller R.F."/>
            <person name="Patron N.J."/>
            <person name="Cherry J.M."/>
            <person name="Stover N.A."/>
            <person name="Krieger C.J."/>
            <person name="del Toro C."/>
            <person name="Ryder H.F."/>
            <person name="Williamson S.C."/>
            <person name="Barbeau R.A."/>
            <person name="Hamilton E.P."/>
            <person name="Orias E."/>
        </authorList>
    </citation>
    <scope>NUCLEOTIDE SEQUENCE [LARGE SCALE GENOMIC DNA]</scope>
    <source>
        <strain evidence="9">SB210</strain>
    </source>
</reference>
<evidence type="ECO:0000256" key="2">
    <source>
        <dbReference type="ARBA" id="ARBA00022679"/>
    </source>
</evidence>
<dbReference type="GeneID" id="7839747"/>
<name>Q23DB7_TETTS</name>
<dbReference type="PANTHER" id="PTHR24348">
    <property type="entry name" value="SERINE/THREONINE-PROTEIN KINASE UNC-51-RELATED"/>
    <property type="match status" value="1"/>
</dbReference>
<dbReference type="OrthoDB" id="436110at2759"/>
<dbReference type="EMBL" id="GG662712">
    <property type="protein sequence ID" value="EAR94331.2"/>
    <property type="molecule type" value="Genomic_DNA"/>
</dbReference>
<dbReference type="GO" id="GO:0000045">
    <property type="term" value="P:autophagosome assembly"/>
    <property type="evidence" value="ECO:0007669"/>
    <property type="project" value="TreeGrafter"/>
</dbReference>
<organism evidence="8 9">
    <name type="scientific">Tetrahymena thermophila (strain SB210)</name>
    <dbReference type="NCBI Taxonomy" id="312017"/>
    <lineage>
        <taxon>Eukaryota</taxon>
        <taxon>Sar</taxon>
        <taxon>Alveolata</taxon>
        <taxon>Ciliophora</taxon>
        <taxon>Intramacronucleata</taxon>
        <taxon>Oligohymenophorea</taxon>
        <taxon>Hymenostomatida</taxon>
        <taxon>Tetrahymenina</taxon>
        <taxon>Tetrahymenidae</taxon>
        <taxon>Tetrahymena</taxon>
    </lineage>
</organism>
<dbReference type="GO" id="GO:0010506">
    <property type="term" value="P:regulation of autophagy"/>
    <property type="evidence" value="ECO:0007669"/>
    <property type="project" value="InterPro"/>
</dbReference>
<dbReference type="InParanoid" id="Q23DB7"/>